<dbReference type="KEGG" id="msei:MSEDJ_31830"/>
<dbReference type="AlphaFoldDB" id="A0A7I7QSX0"/>
<organism evidence="4 5">
    <name type="scientific">Mycolicibacterium sediminis</name>
    <dbReference type="NCBI Taxonomy" id="1286180"/>
    <lineage>
        <taxon>Bacteria</taxon>
        <taxon>Bacillati</taxon>
        <taxon>Actinomycetota</taxon>
        <taxon>Actinomycetes</taxon>
        <taxon>Mycobacteriales</taxon>
        <taxon>Mycobacteriaceae</taxon>
        <taxon>Mycolicibacterium</taxon>
    </lineage>
</organism>
<evidence type="ECO:0000256" key="1">
    <source>
        <dbReference type="ARBA" id="ARBA00022630"/>
    </source>
</evidence>
<dbReference type="Gene3D" id="3.50.50.60">
    <property type="entry name" value="FAD/NAD(P)-binding domain"/>
    <property type="match status" value="1"/>
</dbReference>
<feature type="domain" description="FAD-dependent oxidoreductase 2 FAD-binding" evidence="3">
    <location>
        <begin position="166"/>
        <end position="222"/>
    </location>
</feature>
<evidence type="ECO:0000259" key="3">
    <source>
        <dbReference type="Pfam" id="PF00890"/>
    </source>
</evidence>
<dbReference type="InterPro" id="IPR036188">
    <property type="entry name" value="FAD/NAD-bd_sf"/>
</dbReference>
<protein>
    <recommendedName>
        <fullName evidence="3">FAD-dependent oxidoreductase 2 FAD-binding domain-containing protein</fullName>
    </recommendedName>
</protein>
<name>A0A7I7QSX0_9MYCO</name>
<keyword evidence="1" id="KW-0285">Flavoprotein</keyword>
<proteinExistence type="predicted"/>
<gene>
    <name evidence="4" type="ORF">MSEDJ_31830</name>
</gene>
<keyword evidence="5" id="KW-1185">Reference proteome</keyword>
<dbReference type="InterPro" id="IPR003953">
    <property type="entry name" value="FAD-dep_OxRdtase_2_FAD-bd"/>
</dbReference>
<dbReference type="Proteomes" id="UP000467193">
    <property type="component" value="Chromosome"/>
</dbReference>
<evidence type="ECO:0000313" key="4">
    <source>
        <dbReference type="EMBL" id="BBY29087.1"/>
    </source>
</evidence>
<evidence type="ECO:0000256" key="2">
    <source>
        <dbReference type="ARBA" id="ARBA00023002"/>
    </source>
</evidence>
<accession>A0A7I7QSX0</accession>
<dbReference type="Pfam" id="PF00890">
    <property type="entry name" value="FAD_binding_2"/>
    <property type="match status" value="1"/>
</dbReference>
<evidence type="ECO:0000313" key="5">
    <source>
        <dbReference type="Proteomes" id="UP000467193"/>
    </source>
</evidence>
<sequence>MWDHEVDLISIGAGIGGLAGAVATVDAGDEVLVVDAAPAVGRGDSGVATRRRVGSRRGWMHAATADPETAEYFAGFAEWVPESTLVTPDVPVPMRVASPMSNGIAEPFLGRRLADWAATCLTSPYGMLYSNVFGWGRTTMRASTGGTIEVVPIGTVNWGQGAGASALRSWLTDRARDLGIEVLTDSPLDRLVFEDRRVVGAVFHTPSGPRAVRARRGVTVAPADQDWEAAGDWAPQDGESRQVCLVGRTASRFGRVELLTTAGASTAAVRPATCPATRQSLRTGLHEARALRSGLGLCRKVN</sequence>
<dbReference type="SUPFAM" id="SSF51905">
    <property type="entry name" value="FAD/NAD(P)-binding domain"/>
    <property type="match status" value="1"/>
</dbReference>
<reference evidence="4 5" key="1">
    <citation type="journal article" date="2019" name="Emerg. Microbes Infect.">
        <title>Comprehensive subspecies identification of 175 nontuberculous mycobacteria species based on 7547 genomic profiles.</title>
        <authorList>
            <person name="Matsumoto Y."/>
            <person name="Kinjo T."/>
            <person name="Motooka D."/>
            <person name="Nabeya D."/>
            <person name="Jung N."/>
            <person name="Uechi K."/>
            <person name="Horii T."/>
            <person name="Iida T."/>
            <person name="Fujita J."/>
            <person name="Nakamura S."/>
        </authorList>
    </citation>
    <scope>NUCLEOTIDE SEQUENCE [LARGE SCALE GENOMIC DNA]</scope>
    <source>
        <strain evidence="4 5">JCM 17899</strain>
    </source>
</reference>
<keyword evidence="2" id="KW-0560">Oxidoreductase</keyword>
<dbReference type="GO" id="GO:0016491">
    <property type="term" value="F:oxidoreductase activity"/>
    <property type="evidence" value="ECO:0007669"/>
    <property type="project" value="UniProtKB-KW"/>
</dbReference>
<dbReference type="EMBL" id="AP022588">
    <property type="protein sequence ID" value="BBY29087.1"/>
    <property type="molecule type" value="Genomic_DNA"/>
</dbReference>